<dbReference type="AlphaFoldDB" id="A0A399J1R2"/>
<reference evidence="2 3" key="1">
    <citation type="submission" date="2018-08" db="EMBL/GenBank/DDBJ databases">
        <title>Pseudooceanicola sediminis CY03 in the family Rhodobacteracea.</title>
        <authorList>
            <person name="Zhang Y.-J."/>
        </authorList>
    </citation>
    <scope>NUCLEOTIDE SEQUENCE [LARGE SCALE GENOMIC DNA]</scope>
    <source>
        <strain evidence="2 3">CY03</strain>
    </source>
</reference>
<gene>
    <name evidence="2" type="ORF">DL237_08775</name>
</gene>
<dbReference type="SUPFAM" id="SSF48613">
    <property type="entry name" value="Heme oxygenase-like"/>
    <property type="match status" value="1"/>
</dbReference>
<evidence type="ECO:0008006" key="4">
    <source>
        <dbReference type="Google" id="ProtNLM"/>
    </source>
</evidence>
<protein>
    <recommendedName>
        <fullName evidence="4">Heme oxygenase</fullName>
    </recommendedName>
</protein>
<accession>A0A399J1R2</accession>
<evidence type="ECO:0000313" key="3">
    <source>
        <dbReference type="Proteomes" id="UP000265848"/>
    </source>
</evidence>
<evidence type="ECO:0000256" key="1">
    <source>
        <dbReference type="SAM" id="MobiDB-lite"/>
    </source>
</evidence>
<comment type="caution">
    <text evidence="2">The sequence shown here is derived from an EMBL/GenBank/DDBJ whole genome shotgun (WGS) entry which is preliminary data.</text>
</comment>
<dbReference type="InterPro" id="IPR016084">
    <property type="entry name" value="Haem_Oase-like_multi-hlx"/>
</dbReference>
<organism evidence="2 3">
    <name type="scientific">Pseudooceanicola sediminis</name>
    <dbReference type="NCBI Taxonomy" id="2211117"/>
    <lineage>
        <taxon>Bacteria</taxon>
        <taxon>Pseudomonadati</taxon>
        <taxon>Pseudomonadota</taxon>
        <taxon>Alphaproteobacteria</taxon>
        <taxon>Rhodobacterales</taxon>
        <taxon>Paracoccaceae</taxon>
        <taxon>Pseudooceanicola</taxon>
    </lineage>
</organism>
<keyword evidence="3" id="KW-1185">Reference proteome</keyword>
<dbReference type="RefSeq" id="WP_119398669.1">
    <property type="nucleotide sequence ID" value="NZ_QWJJ01000006.1"/>
</dbReference>
<sequence length="217" mass="23499">MTESCLDLLRRETRGAHEATEALFAPFMTQPAAHLDMFLATHLLAFEAMRDARIGAELSEEAQCLPDMIARLRKDCDLRMLHLPEAPVLPPLPSAAVAYLVIGSRLGTEVIRRKLVAGGSDQPLPCYFAPQDTGPAWQALRARLTALPAASAEAIDICAAARTGFDAFVRADALLRAHPQARPLATQPAAPQLRPTSRIDAPGDRHTHDTKPATQES</sequence>
<evidence type="ECO:0000313" key="2">
    <source>
        <dbReference type="EMBL" id="RII39230.1"/>
    </source>
</evidence>
<feature type="compositionally biased region" description="Basic and acidic residues" evidence="1">
    <location>
        <begin position="201"/>
        <end position="211"/>
    </location>
</feature>
<feature type="region of interest" description="Disordered" evidence="1">
    <location>
        <begin position="180"/>
        <end position="217"/>
    </location>
</feature>
<dbReference type="EMBL" id="QWJJ01000006">
    <property type="protein sequence ID" value="RII39230.1"/>
    <property type="molecule type" value="Genomic_DNA"/>
</dbReference>
<dbReference type="Proteomes" id="UP000265848">
    <property type="component" value="Unassembled WGS sequence"/>
</dbReference>
<dbReference type="OrthoDB" id="7629404at2"/>
<proteinExistence type="predicted"/>
<name>A0A399J1R2_9RHOB</name>
<dbReference type="Gene3D" id="1.20.910.10">
    <property type="entry name" value="Heme oxygenase-like"/>
    <property type="match status" value="1"/>
</dbReference>